<dbReference type="Pfam" id="PF13424">
    <property type="entry name" value="TPR_12"/>
    <property type="match status" value="1"/>
</dbReference>
<dbReference type="SUPFAM" id="SSF48452">
    <property type="entry name" value="TPR-like"/>
    <property type="match status" value="2"/>
</dbReference>
<dbReference type="STRING" id="1797457.A2160_05705"/>
<protein>
    <recommendedName>
        <fullName evidence="1">NB-ARC domain-containing protein</fullName>
    </recommendedName>
</protein>
<dbReference type="InterPro" id="IPR019734">
    <property type="entry name" value="TPR_rpt"/>
</dbReference>
<reference evidence="2 3" key="1">
    <citation type="journal article" date="2016" name="Nat. Commun.">
        <title>Thousands of microbial genomes shed light on interconnected biogeochemical processes in an aquifer system.</title>
        <authorList>
            <person name="Anantharaman K."/>
            <person name="Brown C.T."/>
            <person name="Hug L.A."/>
            <person name="Sharon I."/>
            <person name="Castelle C.J."/>
            <person name="Probst A.J."/>
            <person name="Thomas B.C."/>
            <person name="Singh A."/>
            <person name="Wilkins M.J."/>
            <person name="Karaoz U."/>
            <person name="Brodie E.L."/>
            <person name="Williams K.H."/>
            <person name="Hubbard S.S."/>
            <person name="Banfield J.F."/>
        </authorList>
    </citation>
    <scope>NUCLEOTIDE SEQUENCE [LARGE SCALE GENOMIC DNA]</scope>
</reference>
<dbReference type="SUPFAM" id="SSF52540">
    <property type="entry name" value="P-loop containing nucleoside triphosphate hydrolases"/>
    <property type="match status" value="1"/>
</dbReference>
<evidence type="ECO:0000313" key="2">
    <source>
        <dbReference type="EMBL" id="OGD62852.1"/>
    </source>
</evidence>
<sequence>MPFKDFRTFGYLFRKFRLKAGYATLIELGEALAEEGIVVEDSTLSRWQNGSRTPKTRQILLQLIKILHDHEGIESITEANLLMETTGLGYLTDSEIKQLSLTPNSTVNNFQVPADYVYFTGRQNIVKRLKKQLLKKHQIQVGIYGLYGLGGIGKTALAIHLAHKLRPYFPNGILWSRVDTSSPMNILAKIAYTYGQDISHIKDLSSRIELVRSILADKKALLIFDNISDPKVLSYLLPNTPHCSVIVTSRNKELQSLTIESISLNTFSDKEAVDLFRDILGSKKVRDQIGIIIKINQLVGGLPLALNILATYGRETRLSLSQILNRLLNHRHRLDKLERGEMTPRSVFETSFASLSITAQQIFISLGVFNGTDFSIDAVQAINKTTKAVVRKNLALLITRSLLEKSAPYRYRLHPLVKLFAEEKITDLQSFKNAIRYYRDFLKKLGPRGNTKGYPQIEIELHNLLPLFRWGFKHHDDQPLLEIWESLGKFLWDRGYWQELEELGKIICQSARRLNQPRHYALCCLQELAWMYFWQGQLGQAKSLIEKGIKIAKRLKDDYLLALSLQKLGYLYFGQKQYHLAEKKLNQALVIFKQKLKNQKGVVDTLTYIGHISYKLNRVPVARRYYSQALKLARRIQDRRGQGLLLTNLGNIARMEGKFKPALFLIHQSQRVDEELDLRDGSRTWNKYRLALLYQAQGKFSRAQPLLPEVIKEFHQLNMHWVAQEASEVLTVVKKLDKNNPVHVW</sequence>
<evidence type="ECO:0000313" key="3">
    <source>
        <dbReference type="Proteomes" id="UP000177006"/>
    </source>
</evidence>
<accession>A0A1F5E632</accession>
<dbReference type="PANTHER" id="PTHR47691">
    <property type="entry name" value="REGULATOR-RELATED"/>
    <property type="match status" value="1"/>
</dbReference>
<evidence type="ECO:0000259" key="1">
    <source>
        <dbReference type="Pfam" id="PF00931"/>
    </source>
</evidence>
<dbReference type="Gene3D" id="3.40.50.300">
    <property type="entry name" value="P-loop containing nucleotide triphosphate hydrolases"/>
    <property type="match status" value="1"/>
</dbReference>
<name>A0A1F5E632_9BACT</name>
<dbReference type="Proteomes" id="UP000177006">
    <property type="component" value="Unassembled WGS sequence"/>
</dbReference>
<dbReference type="PRINTS" id="PR00364">
    <property type="entry name" value="DISEASERSIST"/>
</dbReference>
<dbReference type="PANTHER" id="PTHR47691:SF3">
    <property type="entry name" value="HTH-TYPE TRANSCRIPTIONAL REGULATOR RV0890C-RELATED"/>
    <property type="match status" value="1"/>
</dbReference>
<dbReference type="InterPro" id="IPR002182">
    <property type="entry name" value="NB-ARC"/>
</dbReference>
<dbReference type="Pfam" id="PF00931">
    <property type="entry name" value="NB-ARC"/>
    <property type="match status" value="1"/>
</dbReference>
<dbReference type="EMBL" id="MEZK01000015">
    <property type="protein sequence ID" value="OGD62852.1"/>
    <property type="molecule type" value="Genomic_DNA"/>
</dbReference>
<gene>
    <name evidence="2" type="ORF">A2160_05705</name>
</gene>
<feature type="domain" description="NB-ARC" evidence="1">
    <location>
        <begin position="123"/>
        <end position="284"/>
    </location>
</feature>
<dbReference type="GO" id="GO:0043531">
    <property type="term" value="F:ADP binding"/>
    <property type="evidence" value="ECO:0007669"/>
    <property type="project" value="InterPro"/>
</dbReference>
<dbReference type="InterPro" id="IPR011990">
    <property type="entry name" value="TPR-like_helical_dom_sf"/>
</dbReference>
<dbReference type="SMART" id="SM00028">
    <property type="entry name" value="TPR"/>
    <property type="match status" value="4"/>
</dbReference>
<proteinExistence type="predicted"/>
<organism evidence="2 3">
    <name type="scientific">Candidatus Beckwithbacteria bacterium RBG_13_42_9</name>
    <dbReference type="NCBI Taxonomy" id="1797457"/>
    <lineage>
        <taxon>Bacteria</taxon>
        <taxon>Candidatus Beckwithiibacteriota</taxon>
    </lineage>
</organism>
<dbReference type="InterPro" id="IPR027417">
    <property type="entry name" value="P-loop_NTPase"/>
</dbReference>
<dbReference type="AlphaFoldDB" id="A0A1F5E632"/>
<comment type="caution">
    <text evidence="2">The sequence shown here is derived from an EMBL/GenBank/DDBJ whole genome shotgun (WGS) entry which is preliminary data.</text>
</comment>
<dbReference type="Gene3D" id="1.25.40.10">
    <property type="entry name" value="Tetratricopeptide repeat domain"/>
    <property type="match status" value="2"/>
</dbReference>